<keyword evidence="5 8" id="KW-0378">Hydrolase</keyword>
<keyword evidence="7" id="KW-0823">Tryptophan catabolism</keyword>
<name>A0A1F2PBR2_9EURY</name>
<accession>A0A1F2PBR2</accession>
<evidence type="ECO:0000256" key="2">
    <source>
        <dbReference type="ARBA" id="ARBA00005023"/>
    </source>
</evidence>
<comment type="subunit">
    <text evidence="3">Homodimer.</text>
</comment>
<evidence type="ECO:0000256" key="1">
    <source>
        <dbReference type="ARBA" id="ARBA00001947"/>
    </source>
</evidence>
<evidence type="ECO:0000256" key="4">
    <source>
        <dbReference type="ARBA" id="ARBA00022723"/>
    </source>
</evidence>
<evidence type="ECO:0000313" key="8">
    <source>
        <dbReference type="EMBL" id="OFV68131.1"/>
    </source>
</evidence>
<keyword evidence="9" id="KW-1185">Reference proteome</keyword>
<evidence type="ECO:0000256" key="3">
    <source>
        <dbReference type="ARBA" id="ARBA00011738"/>
    </source>
</evidence>
<dbReference type="InterPro" id="IPR037175">
    <property type="entry name" value="KFase_sf"/>
</dbReference>
<dbReference type="EMBL" id="LYOS01000002">
    <property type="protein sequence ID" value="OFV68131.1"/>
    <property type="molecule type" value="Genomic_DNA"/>
</dbReference>
<dbReference type="PANTHER" id="PTHR31118:SF32">
    <property type="entry name" value="KYNURENINE FORMAMIDASE"/>
    <property type="match status" value="1"/>
</dbReference>
<dbReference type="PANTHER" id="PTHR31118">
    <property type="entry name" value="CYCLASE-LIKE PROTEIN 2"/>
    <property type="match status" value="1"/>
</dbReference>
<dbReference type="Gene3D" id="3.50.30.50">
    <property type="entry name" value="Putative cyclase"/>
    <property type="match status" value="1"/>
</dbReference>
<evidence type="ECO:0000256" key="6">
    <source>
        <dbReference type="ARBA" id="ARBA00022833"/>
    </source>
</evidence>
<dbReference type="AlphaFoldDB" id="A0A1F2PBR2"/>
<dbReference type="STRING" id="1838285.SCAL_000771"/>
<keyword evidence="4" id="KW-0479">Metal-binding</keyword>
<dbReference type="InterPro" id="IPR007325">
    <property type="entry name" value="KFase/CYL"/>
</dbReference>
<dbReference type="Proteomes" id="UP000186940">
    <property type="component" value="Unassembled WGS sequence"/>
</dbReference>
<evidence type="ECO:0000256" key="7">
    <source>
        <dbReference type="ARBA" id="ARBA00023079"/>
    </source>
</evidence>
<dbReference type="Pfam" id="PF04199">
    <property type="entry name" value="Cyclase"/>
    <property type="match status" value="1"/>
</dbReference>
<comment type="cofactor">
    <cofactor evidence="1">
        <name>Zn(2+)</name>
        <dbReference type="ChEBI" id="CHEBI:29105"/>
    </cofactor>
</comment>
<dbReference type="GO" id="GO:0019441">
    <property type="term" value="P:L-tryptophan catabolic process to kynurenine"/>
    <property type="evidence" value="ECO:0007669"/>
    <property type="project" value="InterPro"/>
</dbReference>
<comment type="pathway">
    <text evidence="2">Amino-acid degradation.</text>
</comment>
<organism evidence="8 9">
    <name type="scientific">Candidatus Syntropharchaeum caldarium</name>
    <dbReference type="NCBI Taxonomy" id="1838285"/>
    <lineage>
        <taxon>Archaea</taxon>
        <taxon>Methanobacteriati</taxon>
        <taxon>Methanobacteriota</taxon>
        <taxon>Stenosarchaea group</taxon>
        <taxon>Methanomicrobia</taxon>
        <taxon>Methanosarcinales</taxon>
        <taxon>ANME-2 cluster</taxon>
        <taxon>Candidatus Syntropharchaeum</taxon>
    </lineage>
</organism>
<comment type="caution">
    <text evidence="8">The sequence shown here is derived from an EMBL/GenBank/DDBJ whole genome shotgun (WGS) entry which is preliminary data.</text>
</comment>
<evidence type="ECO:0000313" key="9">
    <source>
        <dbReference type="Proteomes" id="UP000186940"/>
    </source>
</evidence>
<evidence type="ECO:0000256" key="5">
    <source>
        <dbReference type="ARBA" id="ARBA00022801"/>
    </source>
</evidence>
<dbReference type="GO" id="GO:0004061">
    <property type="term" value="F:arylformamidase activity"/>
    <property type="evidence" value="ECO:0007669"/>
    <property type="project" value="UniProtKB-EC"/>
</dbReference>
<dbReference type="FunFam" id="3.50.30.50:FF:000001">
    <property type="entry name" value="Kynurenine formamidase"/>
    <property type="match status" value="1"/>
</dbReference>
<dbReference type="GO" id="GO:0046872">
    <property type="term" value="F:metal ion binding"/>
    <property type="evidence" value="ECO:0007669"/>
    <property type="project" value="UniProtKB-KW"/>
</dbReference>
<reference evidence="8" key="1">
    <citation type="submission" date="2016-05" db="EMBL/GenBank/DDBJ databases">
        <title>Microbial consortia oxidize butane by reversing methanogenesis.</title>
        <authorList>
            <person name="Laso-Perez R."/>
            <person name="Richter M."/>
            <person name="Wegener G."/>
            <person name="Musat F."/>
        </authorList>
    </citation>
    <scope>NUCLEOTIDE SEQUENCE [LARGE SCALE GENOMIC DNA]</scope>
    <source>
        <strain evidence="8">BOX2</strain>
    </source>
</reference>
<dbReference type="SUPFAM" id="SSF102198">
    <property type="entry name" value="Putative cyclase"/>
    <property type="match status" value="1"/>
</dbReference>
<protein>
    <submittedName>
        <fullName evidence="8">Cyclase</fullName>
        <ecNumber evidence="8">3.5.1.9</ecNumber>
    </submittedName>
</protein>
<keyword evidence="6" id="KW-0862">Zinc</keyword>
<dbReference type="EC" id="3.5.1.9" evidence="8"/>
<gene>
    <name evidence="8" type="ORF">SCAL_000771</name>
</gene>
<proteinExistence type="predicted"/>
<sequence>MPKIYDISISLEEGMLAYPGDPPFRATSVMKHEWGDPAELTSYTLGSHTGTHLDLPSHIIECGKELKDIPLDLLLGDAFVIDLSDGRGLINADEIRPHLLPGAKRILIRSSNSSSEYIGSREFKDDYRSLSMDGAELLVEAGISLVGIDYLSIEQFESRELEVHRYLLGHDLLILEGIDLRGVPPGKYEMICLPLKIQNASGAPARVILRQK</sequence>